<evidence type="ECO:0000313" key="2">
    <source>
        <dbReference type="Proteomes" id="UP001551675"/>
    </source>
</evidence>
<keyword evidence="2" id="KW-1185">Reference proteome</keyword>
<reference evidence="1 2" key="1">
    <citation type="submission" date="2024-06" db="EMBL/GenBank/DDBJ databases">
        <title>The Natural Products Discovery Center: Release of the First 8490 Sequenced Strains for Exploring Actinobacteria Biosynthetic Diversity.</title>
        <authorList>
            <person name="Kalkreuter E."/>
            <person name="Kautsar S.A."/>
            <person name="Yang D."/>
            <person name="Bader C.D."/>
            <person name="Teijaro C.N."/>
            <person name="Fluegel L."/>
            <person name="Davis C.M."/>
            <person name="Simpson J.R."/>
            <person name="Lauterbach L."/>
            <person name="Steele A.D."/>
            <person name="Gui C."/>
            <person name="Meng S."/>
            <person name="Li G."/>
            <person name="Viehrig K."/>
            <person name="Ye F."/>
            <person name="Su P."/>
            <person name="Kiefer A.F."/>
            <person name="Nichols A."/>
            <person name="Cepeda A.J."/>
            <person name="Yan W."/>
            <person name="Fan B."/>
            <person name="Jiang Y."/>
            <person name="Adhikari A."/>
            <person name="Zheng C.-J."/>
            <person name="Schuster L."/>
            <person name="Cowan T.M."/>
            <person name="Smanski M.J."/>
            <person name="Chevrette M.G."/>
            <person name="De Carvalho L.P.S."/>
            <person name="Shen B."/>
        </authorList>
    </citation>
    <scope>NUCLEOTIDE SEQUENCE [LARGE SCALE GENOMIC DNA]</scope>
    <source>
        <strain evidence="1 2">NPDC050100</strain>
    </source>
</reference>
<accession>A0ABV3GEB4</accession>
<dbReference type="RefSeq" id="WP_061258529.1">
    <property type="nucleotide sequence ID" value="NZ_JBFALK010000007.1"/>
</dbReference>
<protein>
    <submittedName>
        <fullName evidence="1">Uncharacterized protein</fullName>
    </submittedName>
</protein>
<gene>
    <name evidence="1" type="ORF">AB0I59_15170</name>
</gene>
<dbReference type="EMBL" id="JBFALK010000007">
    <property type="protein sequence ID" value="MEV0969978.1"/>
    <property type="molecule type" value="Genomic_DNA"/>
</dbReference>
<name>A0ABV3GEB4_MICGL</name>
<evidence type="ECO:0000313" key="1">
    <source>
        <dbReference type="EMBL" id="MEV0969978.1"/>
    </source>
</evidence>
<proteinExistence type="predicted"/>
<organism evidence="1 2">
    <name type="scientific">Microtetraspora glauca</name>
    <dbReference type="NCBI Taxonomy" id="1996"/>
    <lineage>
        <taxon>Bacteria</taxon>
        <taxon>Bacillati</taxon>
        <taxon>Actinomycetota</taxon>
        <taxon>Actinomycetes</taxon>
        <taxon>Streptosporangiales</taxon>
        <taxon>Streptosporangiaceae</taxon>
        <taxon>Microtetraspora</taxon>
    </lineage>
</organism>
<sequence length="177" mass="18981">MAKYTPAAVTSGTPLAVLGVEGVVVLDGEAHVPARLEHLSARGKWVRDLQIPDGTREAVAHLAQRYSIVWASEWGPNAHLALADILDLPATPWPYLPLQFNKLAAIRQYAGGRPWVWIDDPVVDLDPLPDDPGGVVVRVDPSKGLVGLDLSAIDEAVFHAAFRRASSHGASTTQKSS</sequence>
<dbReference type="Proteomes" id="UP001551675">
    <property type="component" value="Unassembled WGS sequence"/>
</dbReference>
<comment type="caution">
    <text evidence="1">The sequence shown here is derived from an EMBL/GenBank/DDBJ whole genome shotgun (WGS) entry which is preliminary data.</text>
</comment>